<name>A0A3B0XDN2_9ZZZZ</name>
<dbReference type="AlphaFoldDB" id="A0A3B0XDN2"/>
<protein>
    <submittedName>
        <fullName evidence="1">Uncharacterized protein</fullName>
    </submittedName>
</protein>
<organism evidence="1">
    <name type="scientific">hydrothermal vent metagenome</name>
    <dbReference type="NCBI Taxonomy" id="652676"/>
    <lineage>
        <taxon>unclassified sequences</taxon>
        <taxon>metagenomes</taxon>
        <taxon>ecological metagenomes</taxon>
    </lineage>
</organism>
<accession>A0A3B0XDN2</accession>
<evidence type="ECO:0000313" key="1">
    <source>
        <dbReference type="EMBL" id="VAW66418.1"/>
    </source>
</evidence>
<reference evidence="1" key="1">
    <citation type="submission" date="2018-06" db="EMBL/GenBank/DDBJ databases">
        <authorList>
            <person name="Zhirakovskaya E."/>
        </authorList>
    </citation>
    <scope>NUCLEOTIDE SEQUENCE</scope>
</reference>
<gene>
    <name evidence="1" type="ORF">MNBD_GAMMA11-3341</name>
</gene>
<dbReference type="EMBL" id="UOFG01000273">
    <property type="protein sequence ID" value="VAW66418.1"/>
    <property type="molecule type" value="Genomic_DNA"/>
</dbReference>
<proteinExistence type="predicted"/>
<sequence>MVCLLIAGNISNTRAEDLHLLMVTDKSNDILPLSKDELRRLFLGMPVYRNGQKLKAVINRSDEMCYQIFLQYILGMSHKRYVHTMVSSLYRNGIKTPPTFTAAEEIIEYIHKEKYSVTYIFKHNLPKFNNLNVVQEIWVSRTP</sequence>